<evidence type="ECO:0000256" key="4">
    <source>
        <dbReference type="ARBA" id="ARBA00022679"/>
    </source>
</evidence>
<dbReference type="InterPro" id="IPR027417">
    <property type="entry name" value="P-loop_NTPase"/>
</dbReference>
<evidence type="ECO:0000256" key="9">
    <source>
        <dbReference type="ARBA" id="ARBA00048743"/>
    </source>
</evidence>
<gene>
    <name evidence="11" type="primary">tmk</name>
    <name evidence="13" type="ORF">CUN48_08060</name>
</gene>
<proteinExistence type="inferred from homology"/>
<dbReference type="PROSITE" id="PS01331">
    <property type="entry name" value="THYMIDYLATE_KINASE"/>
    <property type="match status" value="1"/>
</dbReference>
<keyword evidence="4 11" id="KW-0808">Transferase</keyword>
<dbReference type="FunFam" id="3.40.50.300:FF:000225">
    <property type="entry name" value="Thymidylate kinase"/>
    <property type="match status" value="1"/>
</dbReference>
<dbReference type="GO" id="GO:0006233">
    <property type="term" value="P:dTDP biosynthetic process"/>
    <property type="evidence" value="ECO:0007669"/>
    <property type="project" value="InterPro"/>
</dbReference>
<dbReference type="EMBL" id="PGTN01000044">
    <property type="protein sequence ID" value="PJF47542.1"/>
    <property type="molecule type" value="Genomic_DNA"/>
</dbReference>
<dbReference type="SUPFAM" id="SSF52540">
    <property type="entry name" value="P-loop containing nucleoside triphosphate hydrolases"/>
    <property type="match status" value="1"/>
</dbReference>
<comment type="caution">
    <text evidence="13">The sequence shown here is derived from an EMBL/GenBank/DDBJ whole genome shotgun (WGS) entry which is preliminary data.</text>
</comment>
<comment type="function">
    <text evidence="10 11">Phosphorylation of dTMP to form dTDP in both de novo and salvage pathways of dTTP synthesis.</text>
</comment>
<evidence type="ECO:0000256" key="11">
    <source>
        <dbReference type="HAMAP-Rule" id="MF_00165"/>
    </source>
</evidence>
<dbReference type="InterPro" id="IPR039430">
    <property type="entry name" value="Thymidylate_kin-like_dom"/>
</dbReference>
<evidence type="ECO:0000256" key="3">
    <source>
        <dbReference type="ARBA" id="ARBA00017144"/>
    </source>
</evidence>
<comment type="catalytic activity">
    <reaction evidence="9 11">
        <text>dTMP + ATP = dTDP + ADP</text>
        <dbReference type="Rhea" id="RHEA:13517"/>
        <dbReference type="ChEBI" id="CHEBI:30616"/>
        <dbReference type="ChEBI" id="CHEBI:58369"/>
        <dbReference type="ChEBI" id="CHEBI:63528"/>
        <dbReference type="ChEBI" id="CHEBI:456216"/>
        <dbReference type="EC" id="2.7.4.9"/>
    </reaction>
</comment>
<comment type="similarity">
    <text evidence="1 11">Belongs to the thymidylate kinase family.</text>
</comment>
<evidence type="ECO:0000256" key="1">
    <source>
        <dbReference type="ARBA" id="ARBA00009776"/>
    </source>
</evidence>
<evidence type="ECO:0000256" key="6">
    <source>
        <dbReference type="ARBA" id="ARBA00022741"/>
    </source>
</evidence>
<organism evidence="13 14">
    <name type="scientific">Candidatus Thermofonsia Clade 3 bacterium</name>
    <dbReference type="NCBI Taxonomy" id="2364212"/>
    <lineage>
        <taxon>Bacteria</taxon>
        <taxon>Bacillati</taxon>
        <taxon>Chloroflexota</taxon>
        <taxon>Candidatus Thermofontia</taxon>
        <taxon>Candidatus Thermofonsia Clade 3</taxon>
    </lineage>
</organism>
<protein>
    <recommendedName>
        <fullName evidence="3 11">Thymidylate kinase</fullName>
        <ecNumber evidence="2 11">2.7.4.9</ecNumber>
    </recommendedName>
    <alternativeName>
        <fullName evidence="11">dTMP kinase</fullName>
    </alternativeName>
</protein>
<keyword evidence="8 11" id="KW-0067">ATP-binding</keyword>
<dbReference type="NCBIfam" id="TIGR00041">
    <property type="entry name" value="DTMP_kinase"/>
    <property type="match status" value="1"/>
</dbReference>
<sequence length="207" mass="23493">MFISFEGLDGSGKTTQVQRLAVWLRTHHRHVLTLREPGGTKIGDAIRAILHDRSNSNMDSRAELLLYCASRAQLVAEQVRPYLRSGGIVLSDRFADSTLAYQGYGRGLDLDFLRSLLDFVTQGIKPDLTLYFDVDPERALERRMASGAEVNRMDVETIEFHHRVREGYHRLIAQEPERWRVIDASATTDQVAAQVQDIVKTRLNIAD</sequence>
<evidence type="ECO:0000313" key="14">
    <source>
        <dbReference type="Proteomes" id="UP000230790"/>
    </source>
</evidence>
<dbReference type="Pfam" id="PF02223">
    <property type="entry name" value="Thymidylate_kin"/>
    <property type="match status" value="1"/>
</dbReference>
<evidence type="ECO:0000256" key="10">
    <source>
        <dbReference type="ARBA" id="ARBA00057735"/>
    </source>
</evidence>
<dbReference type="GO" id="GO:0005829">
    <property type="term" value="C:cytosol"/>
    <property type="evidence" value="ECO:0007669"/>
    <property type="project" value="TreeGrafter"/>
</dbReference>
<dbReference type="PANTHER" id="PTHR10344">
    <property type="entry name" value="THYMIDYLATE KINASE"/>
    <property type="match status" value="1"/>
</dbReference>
<dbReference type="Proteomes" id="UP000230790">
    <property type="component" value="Unassembled WGS sequence"/>
</dbReference>
<dbReference type="GO" id="GO:0005524">
    <property type="term" value="F:ATP binding"/>
    <property type="evidence" value="ECO:0007669"/>
    <property type="project" value="UniProtKB-UniRule"/>
</dbReference>
<dbReference type="CDD" id="cd01672">
    <property type="entry name" value="TMPK"/>
    <property type="match status" value="1"/>
</dbReference>
<feature type="domain" description="Thymidylate kinase-like" evidence="12">
    <location>
        <begin position="5"/>
        <end position="194"/>
    </location>
</feature>
<evidence type="ECO:0000256" key="5">
    <source>
        <dbReference type="ARBA" id="ARBA00022727"/>
    </source>
</evidence>
<name>A0A2M8QCR3_9CHLR</name>
<dbReference type="GO" id="GO:0006227">
    <property type="term" value="P:dUDP biosynthetic process"/>
    <property type="evidence" value="ECO:0007669"/>
    <property type="project" value="TreeGrafter"/>
</dbReference>
<dbReference type="GO" id="GO:0006235">
    <property type="term" value="P:dTTP biosynthetic process"/>
    <property type="evidence" value="ECO:0007669"/>
    <property type="project" value="UniProtKB-UniRule"/>
</dbReference>
<feature type="binding site" evidence="11">
    <location>
        <begin position="7"/>
        <end position="14"/>
    </location>
    <ligand>
        <name>ATP</name>
        <dbReference type="ChEBI" id="CHEBI:30616"/>
    </ligand>
</feature>
<dbReference type="Gene3D" id="3.40.50.300">
    <property type="entry name" value="P-loop containing nucleotide triphosphate hydrolases"/>
    <property type="match status" value="1"/>
</dbReference>
<evidence type="ECO:0000256" key="8">
    <source>
        <dbReference type="ARBA" id="ARBA00022840"/>
    </source>
</evidence>
<keyword evidence="6 11" id="KW-0547">Nucleotide-binding</keyword>
<accession>A0A2M8QCR3</accession>
<dbReference type="GO" id="GO:0004798">
    <property type="term" value="F:dTMP kinase activity"/>
    <property type="evidence" value="ECO:0007669"/>
    <property type="project" value="UniProtKB-UniRule"/>
</dbReference>
<keyword evidence="5 11" id="KW-0545">Nucleotide biosynthesis</keyword>
<evidence type="ECO:0000313" key="13">
    <source>
        <dbReference type="EMBL" id="PJF47542.1"/>
    </source>
</evidence>
<dbReference type="PANTHER" id="PTHR10344:SF4">
    <property type="entry name" value="UMP-CMP KINASE 2, MITOCHONDRIAL"/>
    <property type="match status" value="1"/>
</dbReference>
<reference evidence="13 14" key="1">
    <citation type="submission" date="2017-11" db="EMBL/GenBank/DDBJ databases">
        <title>Evolution of Phototrophy in the Chloroflexi Phylum Driven by Horizontal Gene Transfer.</title>
        <authorList>
            <person name="Ward L.M."/>
            <person name="Hemp J."/>
            <person name="Shih P.M."/>
            <person name="Mcglynn S.E."/>
            <person name="Fischer W."/>
        </authorList>
    </citation>
    <scope>NUCLEOTIDE SEQUENCE [LARGE SCALE GENOMIC DNA]</scope>
    <source>
        <strain evidence="13">JP3_7</strain>
    </source>
</reference>
<dbReference type="InterPro" id="IPR018094">
    <property type="entry name" value="Thymidylate_kinase"/>
</dbReference>
<keyword evidence="7 11" id="KW-0418">Kinase</keyword>
<dbReference type="HAMAP" id="MF_00165">
    <property type="entry name" value="Thymidylate_kinase"/>
    <property type="match status" value="1"/>
</dbReference>
<evidence type="ECO:0000256" key="2">
    <source>
        <dbReference type="ARBA" id="ARBA00012980"/>
    </source>
</evidence>
<evidence type="ECO:0000256" key="7">
    <source>
        <dbReference type="ARBA" id="ARBA00022777"/>
    </source>
</evidence>
<evidence type="ECO:0000259" key="12">
    <source>
        <dbReference type="Pfam" id="PF02223"/>
    </source>
</evidence>
<dbReference type="EC" id="2.7.4.9" evidence="2 11"/>
<dbReference type="AlphaFoldDB" id="A0A2M8QCR3"/>
<dbReference type="InterPro" id="IPR018095">
    <property type="entry name" value="Thymidylate_kin_CS"/>
</dbReference>